<keyword evidence="2" id="KW-1185">Reference proteome</keyword>
<comment type="caution">
    <text evidence="1">The sequence shown here is derived from an EMBL/GenBank/DDBJ whole genome shotgun (WGS) entry which is preliminary data.</text>
</comment>
<dbReference type="EMBL" id="JALPRF010000012">
    <property type="protein sequence ID" value="MCK8495843.1"/>
    <property type="molecule type" value="Genomic_DNA"/>
</dbReference>
<dbReference type="Proteomes" id="UP001202180">
    <property type="component" value="Unassembled WGS sequence"/>
</dbReference>
<reference evidence="1 2" key="1">
    <citation type="submission" date="2022-04" db="EMBL/GenBank/DDBJ databases">
        <title>Spirosoma sp. strain RP8 genome sequencing and assembly.</title>
        <authorList>
            <person name="Jung Y."/>
        </authorList>
    </citation>
    <scope>NUCLEOTIDE SEQUENCE [LARGE SCALE GENOMIC DNA]</scope>
    <source>
        <strain evidence="1 2">RP8</strain>
    </source>
</reference>
<organism evidence="1 2">
    <name type="scientific">Spirosoma liriopis</name>
    <dbReference type="NCBI Taxonomy" id="2937440"/>
    <lineage>
        <taxon>Bacteria</taxon>
        <taxon>Pseudomonadati</taxon>
        <taxon>Bacteroidota</taxon>
        <taxon>Cytophagia</taxon>
        <taxon>Cytophagales</taxon>
        <taxon>Cytophagaceae</taxon>
        <taxon>Spirosoma</taxon>
    </lineage>
</organism>
<evidence type="ECO:0000313" key="2">
    <source>
        <dbReference type="Proteomes" id="UP001202180"/>
    </source>
</evidence>
<protein>
    <submittedName>
        <fullName evidence="1">Uncharacterized protein</fullName>
    </submittedName>
</protein>
<sequence length="61" mass="6836">MTLPITPPNRLILDTLRCVQESEPDPLYQTPSPDPAPDWRVGDLVRQTDKLILIIAVGAER</sequence>
<dbReference type="RefSeq" id="WP_248480618.1">
    <property type="nucleotide sequence ID" value="NZ_JALPRF010000012.1"/>
</dbReference>
<accession>A0ABT0HUF5</accession>
<name>A0ABT0HUF5_9BACT</name>
<gene>
    <name evidence="1" type="ORF">M0L20_28515</name>
</gene>
<proteinExistence type="predicted"/>
<evidence type="ECO:0000313" key="1">
    <source>
        <dbReference type="EMBL" id="MCK8495843.1"/>
    </source>
</evidence>